<protein>
    <recommendedName>
        <fullName evidence="1">F-box associated beta-propeller type 3 domain-containing protein</fullName>
    </recommendedName>
</protein>
<dbReference type="Pfam" id="PF08268">
    <property type="entry name" value="FBA_3"/>
    <property type="match status" value="1"/>
</dbReference>
<sequence>MDPPANRMRRRRFMLEKLPSELTEEILCKCTVEVMRSLICVSPIVKSIVGNPEFQERYLRRNLEADDETLLLASEGWDFTTVNLAKSSTSSSFLHSTPKPTNQMEQAMGMIVSGYGKKVSIFKPTNGFSLDLPIFPKTHGEAKSYVGFDFSCCFYKILGMCKAEEGGDWINHHVLTLDPARPLEWRAIDCEFPHAIYPCSISHESKSICLKDTIFYPAHLVKKKKIGIMRFHLPTERYKVNEVPYDSTLGIYYWGSTLLEIRGCVGVSFLEHGGDRRIMILEDAQEDKWSTLLIQTPPSICELIKPWPALAFEGIARGGEVVYSQSEGRVLYLYLYNPKTLQVHKKAVARAGGGGGSRFSFWNFVELS</sequence>
<reference evidence="2" key="1">
    <citation type="submission" date="2020-01" db="EMBL/GenBank/DDBJ databases">
        <authorList>
            <person name="Mishra B."/>
        </authorList>
    </citation>
    <scope>NUCLEOTIDE SEQUENCE [LARGE SCALE GENOMIC DNA]</scope>
</reference>
<feature type="domain" description="F-box associated beta-propeller type 3" evidence="1">
    <location>
        <begin position="87"/>
        <end position="345"/>
    </location>
</feature>
<accession>A0A6D2HKY0</accession>
<evidence type="ECO:0000313" key="2">
    <source>
        <dbReference type="EMBL" id="CAA7017124.1"/>
    </source>
</evidence>
<dbReference type="EMBL" id="CACVBM020000288">
    <property type="protein sequence ID" value="CAA7017124.1"/>
    <property type="molecule type" value="Genomic_DNA"/>
</dbReference>
<dbReference type="PANTHER" id="PTHR31111:SF125">
    <property type="entry name" value="F-BOX PROTEIN CPR30-LIKE"/>
    <property type="match status" value="1"/>
</dbReference>
<proteinExistence type="predicted"/>
<dbReference type="AlphaFoldDB" id="A0A6D2HKY0"/>
<gene>
    <name evidence="2" type="ORF">MERR_LOCUS4359</name>
</gene>
<comment type="caution">
    <text evidence="2">The sequence shown here is derived from an EMBL/GenBank/DDBJ whole genome shotgun (WGS) entry which is preliminary data.</text>
</comment>
<evidence type="ECO:0000313" key="3">
    <source>
        <dbReference type="Proteomes" id="UP000467841"/>
    </source>
</evidence>
<dbReference type="OrthoDB" id="10637449at2759"/>
<dbReference type="PANTHER" id="PTHR31111">
    <property type="entry name" value="BNAA05G37150D PROTEIN-RELATED"/>
    <property type="match status" value="1"/>
</dbReference>
<dbReference type="Proteomes" id="UP000467841">
    <property type="component" value="Unassembled WGS sequence"/>
</dbReference>
<evidence type="ECO:0000259" key="1">
    <source>
        <dbReference type="Pfam" id="PF08268"/>
    </source>
</evidence>
<dbReference type="InterPro" id="IPR017451">
    <property type="entry name" value="F-box-assoc_interact_dom"/>
</dbReference>
<dbReference type="NCBIfam" id="TIGR01640">
    <property type="entry name" value="F_box_assoc_1"/>
    <property type="match status" value="1"/>
</dbReference>
<name>A0A6D2HKY0_9BRAS</name>
<dbReference type="InterPro" id="IPR013187">
    <property type="entry name" value="F-box-assoc_dom_typ3"/>
</dbReference>
<organism evidence="2 3">
    <name type="scientific">Microthlaspi erraticum</name>
    <dbReference type="NCBI Taxonomy" id="1685480"/>
    <lineage>
        <taxon>Eukaryota</taxon>
        <taxon>Viridiplantae</taxon>
        <taxon>Streptophyta</taxon>
        <taxon>Embryophyta</taxon>
        <taxon>Tracheophyta</taxon>
        <taxon>Spermatophyta</taxon>
        <taxon>Magnoliopsida</taxon>
        <taxon>eudicotyledons</taxon>
        <taxon>Gunneridae</taxon>
        <taxon>Pentapetalae</taxon>
        <taxon>rosids</taxon>
        <taxon>malvids</taxon>
        <taxon>Brassicales</taxon>
        <taxon>Brassicaceae</taxon>
        <taxon>Coluteocarpeae</taxon>
        <taxon>Microthlaspi</taxon>
    </lineage>
</organism>
<keyword evidence="3" id="KW-1185">Reference proteome</keyword>